<name>A0ABD5QA98_9EURY</name>
<proteinExistence type="predicted"/>
<evidence type="ECO:0000313" key="3">
    <source>
        <dbReference type="Proteomes" id="UP001595925"/>
    </source>
</evidence>
<organism evidence="2 3">
    <name type="scientific">Saliphagus infecundisoli</name>
    <dbReference type="NCBI Taxonomy" id="1849069"/>
    <lineage>
        <taxon>Archaea</taxon>
        <taxon>Methanobacteriati</taxon>
        <taxon>Methanobacteriota</taxon>
        <taxon>Stenosarchaea group</taxon>
        <taxon>Halobacteria</taxon>
        <taxon>Halobacteriales</taxon>
        <taxon>Natrialbaceae</taxon>
        <taxon>Saliphagus</taxon>
    </lineage>
</organism>
<accession>A0ABD5QA98</accession>
<dbReference type="RefSeq" id="WP_224827931.1">
    <property type="nucleotide sequence ID" value="NZ_JAIVEF010000003.1"/>
</dbReference>
<evidence type="ECO:0000256" key="1">
    <source>
        <dbReference type="SAM" id="Phobius"/>
    </source>
</evidence>
<keyword evidence="1" id="KW-1133">Transmembrane helix</keyword>
<keyword evidence="1" id="KW-0472">Membrane</keyword>
<protein>
    <submittedName>
        <fullName evidence="2">Uncharacterized protein</fullName>
    </submittedName>
</protein>
<sequence>MSRTDAILKLVVAVNAVFLLLLGFAYPHLEAGSGAHVAAVLAFVPTVLSLALATVVWYVGLDVFVP</sequence>
<comment type="caution">
    <text evidence="2">The sequence shown here is derived from an EMBL/GenBank/DDBJ whole genome shotgun (WGS) entry which is preliminary data.</text>
</comment>
<keyword evidence="3" id="KW-1185">Reference proteome</keyword>
<feature type="transmembrane region" description="Helical" evidence="1">
    <location>
        <begin position="38"/>
        <end position="60"/>
    </location>
</feature>
<reference evidence="2 3" key="1">
    <citation type="journal article" date="2019" name="Int. J. Syst. Evol. Microbiol.">
        <title>The Global Catalogue of Microorganisms (GCM) 10K type strain sequencing project: providing services to taxonomists for standard genome sequencing and annotation.</title>
        <authorList>
            <consortium name="The Broad Institute Genomics Platform"/>
            <consortium name="The Broad Institute Genome Sequencing Center for Infectious Disease"/>
            <person name="Wu L."/>
            <person name="Ma J."/>
        </authorList>
    </citation>
    <scope>NUCLEOTIDE SEQUENCE [LARGE SCALE GENOMIC DNA]</scope>
    <source>
        <strain evidence="2 3">CGMCC 1.15824</strain>
    </source>
</reference>
<feature type="transmembrane region" description="Helical" evidence="1">
    <location>
        <begin position="6"/>
        <end position="26"/>
    </location>
</feature>
<dbReference type="Proteomes" id="UP001595925">
    <property type="component" value="Unassembled WGS sequence"/>
</dbReference>
<evidence type="ECO:0000313" key="2">
    <source>
        <dbReference type="EMBL" id="MFC4986445.1"/>
    </source>
</evidence>
<dbReference type="AlphaFoldDB" id="A0ABD5QA98"/>
<gene>
    <name evidence="2" type="ORF">ACFPFO_01370</name>
</gene>
<dbReference type="EMBL" id="JBHSJG010000005">
    <property type="protein sequence ID" value="MFC4986445.1"/>
    <property type="molecule type" value="Genomic_DNA"/>
</dbReference>
<keyword evidence="1" id="KW-0812">Transmembrane</keyword>